<evidence type="ECO:0000313" key="1">
    <source>
        <dbReference type="EMBL" id="MWK60525.1"/>
    </source>
</evidence>
<feature type="non-terminal residue" evidence="1">
    <location>
        <position position="106"/>
    </location>
</feature>
<dbReference type="InterPro" id="IPR010281">
    <property type="entry name" value="DUF885"/>
</dbReference>
<dbReference type="Pfam" id="PF05960">
    <property type="entry name" value="DUF885"/>
    <property type="match status" value="1"/>
</dbReference>
<evidence type="ECO:0000313" key="2">
    <source>
        <dbReference type="Proteomes" id="UP000461288"/>
    </source>
</evidence>
<comment type="caution">
    <text evidence="1">The sequence shown here is derived from an EMBL/GenBank/DDBJ whole genome shotgun (WGS) entry which is preliminary data.</text>
</comment>
<gene>
    <name evidence="1" type="ORF">GO594_31635</name>
</gene>
<accession>A0A7X3HF28</accession>
<sequence length="106" mass="11657">DLDDAYEWGLDRLQEIVAEQQNIAEKLYGSGTSVAAAMKKLDTESRYTITGTDALREWMQEQADKTIADLNGVHFDIPQPVQSLEACIDPAGTGGIFYTPPSDDFS</sequence>
<dbReference type="Proteomes" id="UP000461288">
    <property type="component" value="Unassembled WGS sequence"/>
</dbReference>
<proteinExistence type="predicted"/>
<organism evidence="1 2">
    <name type="scientific">Metapseudomonas otitidis</name>
    <dbReference type="NCBI Taxonomy" id="319939"/>
    <lineage>
        <taxon>Bacteria</taxon>
        <taxon>Pseudomonadati</taxon>
        <taxon>Pseudomonadota</taxon>
        <taxon>Gammaproteobacteria</taxon>
        <taxon>Pseudomonadales</taxon>
        <taxon>Pseudomonadaceae</taxon>
        <taxon>Metapseudomonas</taxon>
    </lineage>
</organism>
<dbReference type="AlphaFoldDB" id="A0A7X3HF28"/>
<name>A0A7X3HF28_9GAMM</name>
<protein>
    <submittedName>
        <fullName evidence="1">DUF885 family protein</fullName>
    </submittedName>
</protein>
<reference evidence="1 2" key="1">
    <citation type="submission" date="2019-12" db="EMBL/GenBank/DDBJ databases">
        <title>Draft genome sequence of Pseudomonas otitidis recovered from a chicken carcass.</title>
        <authorList>
            <person name="Vieira T.R."/>
            <person name="Oliviera E.F.C."/>
            <person name="Silva N.M.V."/>
            <person name="Sambrano G.E."/>
            <person name="Cibulski S.P."/>
            <person name="Cardoso M.R.I."/>
        </authorList>
    </citation>
    <scope>NUCLEOTIDE SEQUENCE [LARGE SCALE GENOMIC DNA]</scope>
    <source>
        <strain evidence="1 2">25_K</strain>
    </source>
</reference>
<feature type="non-terminal residue" evidence="1">
    <location>
        <position position="1"/>
    </location>
</feature>
<dbReference type="EMBL" id="WTFN01000561">
    <property type="protein sequence ID" value="MWK60525.1"/>
    <property type="molecule type" value="Genomic_DNA"/>
</dbReference>